<name>K6YAP1_9ALTE</name>
<protein>
    <recommendedName>
        <fullName evidence="3">HTH araC/xylS-type domain-containing protein</fullName>
    </recommendedName>
</protein>
<proteinExistence type="predicted"/>
<evidence type="ECO:0000256" key="1">
    <source>
        <dbReference type="ARBA" id="ARBA00023015"/>
    </source>
</evidence>
<keyword evidence="5" id="KW-1185">Reference proteome</keyword>
<keyword evidence="1" id="KW-0805">Transcription regulation</keyword>
<sequence>MKESADYHYAQGLAGLPLLNASYNGEKMLLAGNTLLDTALTCGFSDLSHLNQHFKKWLGIPPREFQPNNISRS</sequence>
<dbReference type="GO" id="GO:0043565">
    <property type="term" value="F:sequence-specific DNA binding"/>
    <property type="evidence" value="ECO:0007669"/>
    <property type="project" value="InterPro"/>
</dbReference>
<evidence type="ECO:0000313" key="5">
    <source>
        <dbReference type="Proteomes" id="UP000006327"/>
    </source>
</evidence>
<evidence type="ECO:0000259" key="3">
    <source>
        <dbReference type="PROSITE" id="PS01124"/>
    </source>
</evidence>
<comment type="caution">
    <text evidence="4">The sequence shown here is derived from an EMBL/GenBank/DDBJ whole genome shotgun (WGS) entry which is preliminary data.</text>
</comment>
<dbReference type="Proteomes" id="UP000006327">
    <property type="component" value="Unassembled WGS sequence"/>
</dbReference>
<dbReference type="AlphaFoldDB" id="K6YAP1"/>
<dbReference type="GO" id="GO:0003700">
    <property type="term" value="F:DNA-binding transcription factor activity"/>
    <property type="evidence" value="ECO:0007669"/>
    <property type="project" value="InterPro"/>
</dbReference>
<dbReference type="Gene3D" id="1.10.10.60">
    <property type="entry name" value="Homeodomain-like"/>
    <property type="match status" value="1"/>
</dbReference>
<dbReference type="EMBL" id="BAEO01000058">
    <property type="protein sequence ID" value="GAC21021.1"/>
    <property type="molecule type" value="Genomic_DNA"/>
</dbReference>
<dbReference type="InterPro" id="IPR009057">
    <property type="entry name" value="Homeodomain-like_sf"/>
</dbReference>
<dbReference type="Pfam" id="PF12833">
    <property type="entry name" value="HTH_18"/>
    <property type="match status" value="1"/>
</dbReference>
<dbReference type="InterPro" id="IPR018060">
    <property type="entry name" value="HTH_AraC"/>
</dbReference>
<keyword evidence="2" id="KW-0804">Transcription</keyword>
<organism evidence="4 5">
    <name type="scientific">Paraglaciecola arctica BSs20135</name>
    <dbReference type="NCBI Taxonomy" id="493475"/>
    <lineage>
        <taxon>Bacteria</taxon>
        <taxon>Pseudomonadati</taxon>
        <taxon>Pseudomonadota</taxon>
        <taxon>Gammaproteobacteria</taxon>
        <taxon>Alteromonadales</taxon>
        <taxon>Alteromonadaceae</taxon>
        <taxon>Paraglaciecola</taxon>
    </lineage>
</organism>
<reference evidence="4 5" key="1">
    <citation type="journal article" date="2017" name="Antonie Van Leeuwenhoek">
        <title>Rhizobium rhizosphaerae sp. nov., a novel species isolated from rice rhizosphere.</title>
        <authorList>
            <person name="Zhao J.J."/>
            <person name="Zhang J."/>
            <person name="Zhang R.J."/>
            <person name="Zhang C.W."/>
            <person name="Yin H.Q."/>
            <person name="Zhang X.X."/>
        </authorList>
    </citation>
    <scope>NUCLEOTIDE SEQUENCE [LARGE SCALE GENOMIC DNA]</scope>
    <source>
        <strain evidence="4 5">BSs20135</strain>
    </source>
</reference>
<dbReference type="SUPFAM" id="SSF46689">
    <property type="entry name" value="Homeodomain-like"/>
    <property type="match status" value="1"/>
</dbReference>
<feature type="domain" description="HTH araC/xylS-type" evidence="3">
    <location>
        <begin position="27"/>
        <end position="68"/>
    </location>
</feature>
<evidence type="ECO:0000313" key="4">
    <source>
        <dbReference type="EMBL" id="GAC21021.1"/>
    </source>
</evidence>
<evidence type="ECO:0000256" key="2">
    <source>
        <dbReference type="ARBA" id="ARBA00023163"/>
    </source>
</evidence>
<gene>
    <name evidence="4" type="ORF">GARC_4077</name>
</gene>
<dbReference type="PROSITE" id="PS01124">
    <property type="entry name" value="HTH_ARAC_FAMILY_2"/>
    <property type="match status" value="1"/>
</dbReference>
<accession>K6YAP1</accession>
<dbReference type="STRING" id="493475.GARC_4077"/>